<dbReference type="GO" id="GO:0016020">
    <property type="term" value="C:membrane"/>
    <property type="evidence" value="ECO:0007669"/>
    <property type="project" value="TreeGrafter"/>
</dbReference>
<dbReference type="GO" id="GO:0019433">
    <property type="term" value="P:triglyceride catabolic process"/>
    <property type="evidence" value="ECO:0007669"/>
    <property type="project" value="TreeGrafter"/>
</dbReference>
<proteinExistence type="predicted"/>
<dbReference type="Pfam" id="PF01734">
    <property type="entry name" value="Patatin"/>
    <property type="match status" value="1"/>
</dbReference>
<sequence>MGELGSDLYAAVPINPITIVPYPSRFVSSLRLKRHGLKKEEMLVFLGQIDEEALQQLKTELRDRHNSTRQVGDERFGVNGIYHVGVACCFRKYAPHLLLNKISGASAGAMAACCLLLDLPLGEMTSDVLRAAAEARRRSLGPFNPSFNIHNLLMEGYEKFLPDDAHIKVSGKLHVSLTRVHDGKNVIVSQFDSREELIQVLLASAFIPFFSGLIPPKFKGVRYMDGGYSDNLPTLDENTITVSPFCGESDICPRDDSSQLFHINIANTSIELSKHNIYRMVRILFPPKPEVLSNMCKQGFDDALRFLHRNNLINCTRCLAVQSTFVVSDTLEENLEYDPQCKECKQHRQEALVSNMPETVLSIFQEAIDSTNNGLLNWLFKHRGMKLLSVLSLPYTLPADILYATFTKFMATAPQVGNTFWDVSKYFMDQMSHLLSKVNKKREQLSAKIICQLAITEYGGTDVEACQDTLSTKNKMNLNFTLNLDDSDLPISQSPKRKFATTKILQRKPSLTINRTDTGDDDTFEHILQVTSHHETIMAYYYLDENNKVKVTEIFDVTESDSPLVQTTHEKEFNRNLEFDDDWDESTWTTAHALDDHTYLEERRRSLAEMSEYSLEDLVDRDTSNLFSDPESEWNGTYKIEEPEDDDDDLLPTADLRPESDQPEQLSAYMRTCPGSGRVIRRVEASPPVHTRTWKPLQMQEACDNEQTLEQALAGRQLIAETIYIVKPVAHLTSIACFGTRSEPILHDSSDFEPPFFRLTSEQPDIPIDNVDPTRRPLAFGSWALPKLRRELHDEDDMVVIQALMSICDLVHDPERGYEALVLKIPDRLADKLLDPLPPIRENAILVLTTLAGLGDGKEAIVRNSDLLENLLLCLGDEQMTVRLKVAACFEMIARSWMTADVLVEIGLIQNLLEIIEKDEMPSIVEFHLETLKSLMYDCGKCSYKMRYLDHDSSSVVAKALDCLMILTSTKKGKQLALQKNLLKTLNKLLHYGVRT</sequence>
<dbReference type="SUPFAM" id="SSF52151">
    <property type="entry name" value="FabD/lysophospholipase-like"/>
    <property type="match status" value="1"/>
</dbReference>
<name>A0A8J6H986_TENMO</name>
<dbReference type="InterPro" id="IPR013919">
    <property type="entry name" value="Pex16"/>
</dbReference>
<dbReference type="PANTHER" id="PTHR12406:SF41">
    <property type="entry name" value="BRUMMER, ISOFORM B-RELATED"/>
    <property type="match status" value="1"/>
</dbReference>
<keyword evidence="8" id="KW-1185">Reference proteome</keyword>
<dbReference type="AlphaFoldDB" id="A0A8J6H986"/>
<organism evidence="7 8">
    <name type="scientific">Tenebrio molitor</name>
    <name type="common">Yellow mealworm beetle</name>
    <dbReference type="NCBI Taxonomy" id="7067"/>
    <lineage>
        <taxon>Eukaryota</taxon>
        <taxon>Metazoa</taxon>
        <taxon>Ecdysozoa</taxon>
        <taxon>Arthropoda</taxon>
        <taxon>Hexapoda</taxon>
        <taxon>Insecta</taxon>
        <taxon>Pterygota</taxon>
        <taxon>Neoptera</taxon>
        <taxon>Endopterygota</taxon>
        <taxon>Coleoptera</taxon>
        <taxon>Polyphaga</taxon>
        <taxon>Cucujiformia</taxon>
        <taxon>Tenebrionidae</taxon>
        <taxon>Tenebrio</taxon>
    </lineage>
</organism>
<dbReference type="PROSITE" id="PS51635">
    <property type="entry name" value="PNPLA"/>
    <property type="match status" value="1"/>
</dbReference>
<keyword evidence="2 4" id="KW-0378">Hydrolase</keyword>
<dbReference type="EC" id="3.1.1.3" evidence="1"/>
<dbReference type="InterPro" id="IPR033562">
    <property type="entry name" value="PLPL"/>
</dbReference>
<dbReference type="InterPro" id="IPR016035">
    <property type="entry name" value="Acyl_Trfase/lysoPLipase"/>
</dbReference>
<evidence type="ECO:0000259" key="6">
    <source>
        <dbReference type="PROSITE" id="PS51635"/>
    </source>
</evidence>
<evidence type="ECO:0000313" key="8">
    <source>
        <dbReference type="Proteomes" id="UP000719412"/>
    </source>
</evidence>
<dbReference type="Gene3D" id="1.25.10.10">
    <property type="entry name" value="Leucine-rich Repeat Variant"/>
    <property type="match status" value="1"/>
</dbReference>
<dbReference type="EMBL" id="JABDTM020027940">
    <property type="protein sequence ID" value="KAH0809747.1"/>
    <property type="molecule type" value="Genomic_DNA"/>
</dbReference>
<reference evidence="7" key="2">
    <citation type="submission" date="2021-08" db="EMBL/GenBank/DDBJ databases">
        <authorList>
            <person name="Eriksson T."/>
        </authorList>
    </citation>
    <scope>NUCLEOTIDE SEQUENCE</scope>
    <source>
        <strain evidence="7">Stoneville</strain>
        <tissue evidence="7">Whole head</tissue>
    </source>
</reference>
<feature type="short sequence motif" description="GXSXG" evidence="4">
    <location>
        <begin position="104"/>
        <end position="108"/>
    </location>
</feature>
<dbReference type="CDD" id="cd07218">
    <property type="entry name" value="Pat_iPLA2"/>
    <property type="match status" value="1"/>
</dbReference>
<evidence type="ECO:0000256" key="3">
    <source>
        <dbReference type="ARBA" id="ARBA00023098"/>
    </source>
</evidence>
<dbReference type="InterPro" id="IPR011989">
    <property type="entry name" value="ARM-like"/>
</dbReference>
<evidence type="ECO:0000256" key="2">
    <source>
        <dbReference type="ARBA" id="ARBA00022801"/>
    </source>
</evidence>
<feature type="domain" description="PNPLA" evidence="6">
    <location>
        <begin position="71"/>
        <end position="238"/>
    </location>
</feature>
<dbReference type="InterPro" id="IPR016024">
    <property type="entry name" value="ARM-type_fold"/>
</dbReference>
<keyword evidence="3 4" id="KW-0443">Lipid metabolism</keyword>
<comment type="caution">
    <text evidence="4">Lacks conserved residue(s) required for the propagation of feature annotation.</text>
</comment>
<dbReference type="GO" id="GO:0005811">
    <property type="term" value="C:lipid droplet"/>
    <property type="evidence" value="ECO:0007669"/>
    <property type="project" value="TreeGrafter"/>
</dbReference>
<accession>A0A8J6H986</accession>
<dbReference type="GO" id="GO:0004806">
    <property type="term" value="F:triacylglycerol lipase activity"/>
    <property type="evidence" value="ECO:0007669"/>
    <property type="project" value="UniProtKB-EC"/>
</dbReference>
<evidence type="ECO:0000256" key="1">
    <source>
        <dbReference type="ARBA" id="ARBA00013279"/>
    </source>
</evidence>
<comment type="caution">
    <text evidence="7">The sequence shown here is derived from an EMBL/GenBank/DDBJ whole genome shotgun (WGS) entry which is preliminary data.</text>
</comment>
<dbReference type="FunFam" id="3.40.1090.10:FF:000003">
    <property type="entry name" value="Patatin-like phospholipase domain-containing protein 2"/>
    <property type="match status" value="1"/>
</dbReference>
<gene>
    <name evidence="7" type="ORF">GEV33_013044</name>
</gene>
<evidence type="ECO:0000313" key="7">
    <source>
        <dbReference type="EMBL" id="KAH0809747.1"/>
    </source>
</evidence>
<feature type="active site" description="Nucleophile" evidence="4">
    <location>
        <position position="106"/>
    </location>
</feature>
<dbReference type="GO" id="GO:0005737">
    <property type="term" value="C:cytoplasm"/>
    <property type="evidence" value="ECO:0007669"/>
    <property type="project" value="TreeGrafter"/>
</dbReference>
<evidence type="ECO:0000256" key="5">
    <source>
        <dbReference type="SAM" id="MobiDB-lite"/>
    </source>
</evidence>
<keyword evidence="4" id="KW-0442">Lipid degradation</keyword>
<dbReference type="Gene3D" id="3.40.1090.10">
    <property type="entry name" value="Cytosolic phospholipase A2 catalytic domain"/>
    <property type="match status" value="1"/>
</dbReference>
<feature type="short sequence motif" description="DGA/G" evidence="4">
    <location>
        <begin position="225"/>
        <end position="227"/>
    </location>
</feature>
<dbReference type="Proteomes" id="UP000719412">
    <property type="component" value="Unassembled WGS sequence"/>
</dbReference>
<dbReference type="SUPFAM" id="SSF48371">
    <property type="entry name" value="ARM repeat"/>
    <property type="match status" value="1"/>
</dbReference>
<dbReference type="PANTHER" id="PTHR12406">
    <property type="entry name" value="CALCIUM-INDEPENDENT PHOSPHOLIPASE A2 IPLA2 -RELATED"/>
    <property type="match status" value="1"/>
</dbReference>
<evidence type="ECO:0000256" key="4">
    <source>
        <dbReference type="PROSITE-ProRule" id="PRU01161"/>
    </source>
</evidence>
<feature type="active site" description="Proton acceptor" evidence="4">
    <location>
        <position position="225"/>
    </location>
</feature>
<dbReference type="Pfam" id="PF08610">
    <property type="entry name" value="Pex16"/>
    <property type="match status" value="1"/>
</dbReference>
<protein>
    <recommendedName>
        <fullName evidence="1">triacylglycerol lipase</fullName>
        <ecNumber evidence="1">3.1.1.3</ecNumber>
    </recommendedName>
</protein>
<reference evidence="7" key="1">
    <citation type="journal article" date="2020" name="J Insects Food Feed">
        <title>The yellow mealworm (Tenebrio molitor) genome: a resource for the emerging insects as food and feed industry.</title>
        <authorList>
            <person name="Eriksson T."/>
            <person name="Andere A."/>
            <person name="Kelstrup H."/>
            <person name="Emery V."/>
            <person name="Picard C."/>
        </authorList>
    </citation>
    <scope>NUCLEOTIDE SEQUENCE</scope>
    <source>
        <strain evidence="7">Stoneville</strain>
        <tissue evidence="7">Whole head</tissue>
    </source>
</reference>
<feature type="region of interest" description="Disordered" evidence="5">
    <location>
        <begin position="624"/>
        <end position="665"/>
    </location>
</feature>
<dbReference type="GO" id="GO:0055088">
    <property type="term" value="P:lipid homeostasis"/>
    <property type="evidence" value="ECO:0007669"/>
    <property type="project" value="TreeGrafter"/>
</dbReference>
<dbReference type="InterPro" id="IPR002641">
    <property type="entry name" value="PNPLA_dom"/>
</dbReference>